<evidence type="ECO:0000313" key="2">
    <source>
        <dbReference type="WBParaSite" id="Gr19_v10_g9802.t1"/>
    </source>
</evidence>
<dbReference type="WBParaSite" id="Gr19_v10_g9802.t1">
    <property type="protein sequence ID" value="Gr19_v10_g9802.t1"/>
    <property type="gene ID" value="Gr19_v10_g9802"/>
</dbReference>
<keyword evidence="1" id="KW-1185">Reference proteome</keyword>
<dbReference type="AlphaFoldDB" id="A0A914IGZ9"/>
<organism evidence="1 2">
    <name type="scientific">Globodera rostochiensis</name>
    <name type="common">Golden nematode worm</name>
    <name type="synonym">Heterodera rostochiensis</name>
    <dbReference type="NCBI Taxonomy" id="31243"/>
    <lineage>
        <taxon>Eukaryota</taxon>
        <taxon>Metazoa</taxon>
        <taxon>Ecdysozoa</taxon>
        <taxon>Nematoda</taxon>
        <taxon>Chromadorea</taxon>
        <taxon>Rhabditida</taxon>
        <taxon>Tylenchina</taxon>
        <taxon>Tylenchomorpha</taxon>
        <taxon>Tylenchoidea</taxon>
        <taxon>Heteroderidae</taxon>
        <taxon>Heteroderinae</taxon>
        <taxon>Globodera</taxon>
    </lineage>
</organism>
<accession>A0A914IGZ9</accession>
<protein>
    <submittedName>
        <fullName evidence="2">Uncharacterized protein</fullName>
    </submittedName>
</protein>
<sequence>MALKLSNALAMMAANSSRTVSMQSDRLRNHCDKRICRLFNSSGKTVEIYTPDDQSRNLELIAEFNNHSDNDVLPRWVSSRFTSEDAQQQQKPAPTALAFSDQFDVWWTNTSNR</sequence>
<reference evidence="2" key="1">
    <citation type="submission" date="2022-11" db="UniProtKB">
        <authorList>
            <consortium name="WormBaseParasite"/>
        </authorList>
    </citation>
    <scope>IDENTIFICATION</scope>
</reference>
<evidence type="ECO:0000313" key="1">
    <source>
        <dbReference type="Proteomes" id="UP000887572"/>
    </source>
</evidence>
<proteinExistence type="predicted"/>
<dbReference type="Proteomes" id="UP000887572">
    <property type="component" value="Unplaced"/>
</dbReference>
<name>A0A914IGZ9_GLORO</name>